<keyword evidence="2" id="KW-1185">Reference proteome</keyword>
<accession>A0A6L6PJL4</accession>
<sequence>MSPLIVERLDLENPDFQKSYRKLPSQVVKEAQLAIGLLALADLEHPPAKLNLHHLAGKMVSSRVSAQKTVKVYVFNLTSSGSFKASFTFERGVAYLRTCGPQEKVNSNP</sequence>
<dbReference type="RefSeq" id="WP_155464326.1">
    <property type="nucleotide sequence ID" value="NZ_WNKY01000013.1"/>
</dbReference>
<dbReference type="AlphaFoldDB" id="A0A6L6PJL4"/>
<evidence type="ECO:0000313" key="2">
    <source>
        <dbReference type="Proteomes" id="UP000475582"/>
    </source>
</evidence>
<protein>
    <submittedName>
        <fullName evidence="1">Uncharacterized protein</fullName>
    </submittedName>
</protein>
<dbReference type="EMBL" id="WNKY01000013">
    <property type="protein sequence ID" value="MTV38757.1"/>
    <property type="molecule type" value="Genomic_DNA"/>
</dbReference>
<reference evidence="1 2" key="1">
    <citation type="submission" date="2019-11" db="EMBL/GenBank/DDBJ databases">
        <title>Type strains purchased from KCTC, JCM and DSMZ.</title>
        <authorList>
            <person name="Lu H."/>
        </authorList>
    </citation>
    <scope>NUCLEOTIDE SEQUENCE [LARGE SCALE GENOMIC DNA]</scope>
    <source>
        <strain evidence="1 2">KCTC 22382</strain>
    </source>
</reference>
<evidence type="ECO:0000313" key="1">
    <source>
        <dbReference type="EMBL" id="MTV38757.1"/>
    </source>
</evidence>
<organism evidence="1 2">
    <name type="scientific">Duganella radicis</name>
    <dbReference type="NCBI Taxonomy" id="551988"/>
    <lineage>
        <taxon>Bacteria</taxon>
        <taxon>Pseudomonadati</taxon>
        <taxon>Pseudomonadota</taxon>
        <taxon>Betaproteobacteria</taxon>
        <taxon>Burkholderiales</taxon>
        <taxon>Oxalobacteraceae</taxon>
        <taxon>Telluria group</taxon>
        <taxon>Duganella</taxon>
    </lineage>
</organism>
<proteinExistence type="predicted"/>
<gene>
    <name evidence="1" type="ORF">GM676_14350</name>
</gene>
<dbReference type="Proteomes" id="UP000475582">
    <property type="component" value="Unassembled WGS sequence"/>
</dbReference>
<dbReference type="OrthoDB" id="9152924at2"/>
<comment type="caution">
    <text evidence="1">The sequence shown here is derived from an EMBL/GenBank/DDBJ whole genome shotgun (WGS) entry which is preliminary data.</text>
</comment>
<name>A0A6L6PJL4_9BURK</name>